<dbReference type="Proteomes" id="UP001203207">
    <property type="component" value="Unassembled WGS sequence"/>
</dbReference>
<feature type="domain" description="DUF7999" evidence="1">
    <location>
        <begin position="3"/>
        <end position="78"/>
    </location>
</feature>
<organism evidence="2 3">
    <name type="scientific">Natronocalculus amylovorans</name>
    <dbReference type="NCBI Taxonomy" id="2917812"/>
    <lineage>
        <taxon>Archaea</taxon>
        <taxon>Methanobacteriati</taxon>
        <taxon>Methanobacteriota</taxon>
        <taxon>Stenosarchaea group</taxon>
        <taxon>Halobacteria</taxon>
        <taxon>Halobacteriales</taxon>
        <taxon>Haloferacaceae</taxon>
        <taxon>Natronocalculus</taxon>
    </lineage>
</organism>
<reference evidence="2" key="2">
    <citation type="submission" date="2022-02" db="EMBL/GenBank/DDBJ databases">
        <authorList>
            <person name="Elcheninov A.G."/>
            <person name="Sorokin D.Y."/>
            <person name="Kublanov I.V."/>
        </authorList>
    </citation>
    <scope>NUCLEOTIDE SEQUENCE</scope>
    <source>
        <strain evidence="2">AArc-St2</strain>
    </source>
</reference>
<evidence type="ECO:0000313" key="2">
    <source>
        <dbReference type="EMBL" id="MCL9816318.1"/>
    </source>
</evidence>
<dbReference type="Pfam" id="PF26006">
    <property type="entry name" value="DUF7999"/>
    <property type="match status" value="1"/>
</dbReference>
<evidence type="ECO:0000313" key="3">
    <source>
        <dbReference type="Proteomes" id="UP001203207"/>
    </source>
</evidence>
<reference evidence="2" key="1">
    <citation type="journal article" date="2022" name="Syst. Appl. Microbiol.">
        <title>Natronocalculus amylovorans gen. nov., sp. nov., and Natranaeroarchaeum aerophilus sp. nov., dominant culturable amylolytic natronoarchaea from hypersaline soda lakes in southwestern Siberia.</title>
        <authorList>
            <person name="Sorokin D.Y."/>
            <person name="Elcheninov A.G."/>
            <person name="Khizhniak T.V."/>
            <person name="Koenen M."/>
            <person name="Bale N.J."/>
            <person name="Damste J.S.S."/>
            <person name="Kublanov I.V."/>
        </authorList>
    </citation>
    <scope>NUCLEOTIDE SEQUENCE</scope>
    <source>
        <strain evidence="2">AArc-St2</strain>
    </source>
</reference>
<evidence type="ECO:0000259" key="1">
    <source>
        <dbReference type="Pfam" id="PF26006"/>
    </source>
</evidence>
<keyword evidence="3" id="KW-1185">Reference proteome</keyword>
<dbReference type="EMBL" id="JAKRVX010000002">
    <property type="protein sequence ID" value="MCL9816318.1"/>
    <property type="molecule type" value="Genomic_DNA"/>
</dbReference>
<proteinExistence type="predicted"/>
<dbReference type="AlphaFoldDB" id="A0AAE3FWK0"/>
<dbReference type="RefSeq" id="WP_250583310.1">
    <property type="nucleotide sequence ID" value="NZ_JAKRVX010000002.1"/>
</dbReference>
<gene>
    <name evidence="2" type="ORF">AArcSt2_05105</name>
</gene>
<accession>A0AAE3FWK0</accession>
<dbReference type="InterPro" id="IPR058312">
    <property type="entry name" value="DUF7999"/>
</dbReference>
<protein>
    <recommendedName>
        <fullName evidence="1">DUF7999 domain-containing protein</fullName>
    </recommendedName>
</protein>
<name>A0AAE3FWK0_9EURY</name>
<sequence>MTATSDTTARQCLVDQPMNQHGYISLSLPTTGETFHIVEYKDNKTQTQLETAHSGCAVFVVLDRIGCRAETWRARSVELLSEYAMESCEDSESRSITPT</sequence>
<comment type="caution">
    <text evidence="2">The sequence shown here is derived from an EMBL/GenBank/DDBJ whole genome shotgun (WGS) entry which is preliminary data.</text>
</comment>